<dbReference type="PANTHER" id="PTHR11403">
    <property type="entry name" value="CYTOCHROME C OXIDASE SUBUNIT III"/>
    <property type="match status" value="1"/>
</dbReference>
<proteinExistence type="inferred from homology"/>
<evidence type="ECO:0000256" key="3">
    <source>
        <dbReference type="ARBA" id="ARBA00022692"/>
    </source>
</evidence>
<feature type="transmembrane region" description="Helical" evidence="7">
    <location>
        <begin position="193"/>
        <end position="215"/>
    </location>
</feature>
<evidence type="ECO:0000313" key="9">
    <source>
        <dbReference type="EMBL" id="BAI99976.1"/>
    </source>
</evidence>
<gene>
    <name evidence="9" type="ordered locus">SVI_0006</name>
</gene>
<keyword evidence="10" id="KW-1185">Reference proteome</keyword>
<comment type="similarity">
    <text evidence="2 6">Belongs to the cytochrome c oxidase subunit 3 family.</text>
</comment>
<dbReference type="GO" id="GO:0019646">
    <property type="term" value="P:aerobic electron transport chain"/>
    <property type="evidence" value="ECO:0007669"/>
    <property type="project" value="InterPro"/>
</dbReference>
<evidence type="ECO:0000256" key="6">
    <source>
        <dbReference type="RuleBase" id="RU003376"/>
    </source>
</evidence>
<feature type="transmembrane region" description="Helical" evidence="7">
    <location>
        <begin position="44"/>
        <end position="62"/>
    </location>
</feature>
<dbReference type="eggNOG" id="COG1845">
    <property type="taxonomic scope" value="Bacteria"/>
</dbReference>
<accession>D4ZD55</accession>
<dbReference type="HOGENOM" id="CLU_044071_4_0_6"/>
<dbReference type="Pfam" id="PF00510">
    <property type="entry name" value="COX3"/>
    <property type="match status" value="1"/>
</dbReference>
<dbReference type="SUPFAM" id="SSF81452">
    <property type="entry name" value="Cytochrome c oxidase subunit III-like"/>
    <property type="match status" value="1"/>
</dbReference>
<feature type="transmembrane region" description="Helical" evidence="7">
    <location>
        <begin position="116"/>
        <end position="136"/>
    </location>
</feature>
<evidence type="ECO:0000256" key="1">
    <source>
        <dbReference type="ARBA" id="ARBA00004141"/>
    </source>
</evidence>
<dbReference type="PANTHER" id="PTHR11403:SF10">
    <property type="entry name" value="CYTOCHROME C OXIDASE"/>
    <property type="match status" value="1"/>
</dbReference>
<dbReference type="STRING" id="637905.SVI_0006"/>
<organism evidence="9 10">
    <name type="scientific">Shewanella violacea (strain JCM 10179 / CIP 106290 / LMG 19151 / DSS12)</name>
    <dbReference type="NCBI Taxonomy" id="637905"/>
    <lineage>
        <taxon>Bacteria</taxon>
        <taxon>Pseudomonadati</taxon>
        <taxon>Pseudomonadota</taxon>
        <taxon>Gammaproteobacteria</taxon>
        <taxon>Alteromonadales</taxon>
        <taxon>Shewanellaceae</taxon>
        <taxon>Shewanella</taxon>
    </lineage>
</organism>
<keyword evidence="4 7" id="KW-1133">Transmembrane helix</keyword>
<keyword evidence="3 6" id="KW-0812">Transmembrane</keyword>
<dbReference type="PROSITE" id="PS50253">
    <property type="entry name" value="COX3"/>
    <property type="match status" value="1"/>
</dbReference>
<dbReference type="Gene3D" id="1.20.120.80">
    <property type="entry name" value="Cytochrome c oxidase, subunit III, four-helix bundle"/>
    <property type="match status" value="1"/>
</dbReference>
<evidence type="ECO:0000256" key="7">
    <source>
        <dbReference type="SAM" id="Phobius"/>
    </source>
</evidence>
<comment type="subcellular location">
    <subcellularLocation>
        <location evidence="6">Cell membrane</location>
        <topology evidence="6">Multi-pass membrane protein</topology>
    </subcellularLocation>
    <subcellularLocation>
        <location evidence="1">Membrane</location>
        <topology evidence="1">Multi-pass membrane protein</topology>
    </subcellularLocation>
</comment>
<name>D4ZD55_SHEVD</name>
<evidence type="ECO:0000256" key="2">
    <source>
        <dbReference type="ARBA" id="ARBA00010581"/>
    </source>
</evidence>
<dbReference type="InterPro" id="IPR035973">
    <property type="entry name" value="Cyt_c_oxidase_su3-like_sf"/>
</dbReference>
<evidence type="ECO:0000259" key="8">
    <source>
        <dbReference type="PROSITE" id="PS50253"/>
    </source>
</evidence>
<sequence>MMNFFSSIYSKLTEKPWLAQSEAALEHELIEYQAGYPGKTGLKFFIAVVTVIFFLFSVTYLSRSQYADFQALAGDPWSPLYQPLWLWVNTGCLLLASLCLHFSLGQVSEDKLNRLLGLLILSVIFSLLFIFGQWSVWQQLSLQGFAINSNPANSYFYMLTAIHGLHLLGGLFALARVLVIFSRKVKLDILQRSLVLCAWYWHYLWLLWIFIFALLTASPSTYNTIASWCGL</sequence>
<dbReference type="GO" id="GO:0004129">
    <property type="term" value="F:cytochrome-c oxidase activity"/>
    <property type="evidence" value="ECO:0007669"/>
    <property type="project" value="InterPro"/>
</dbReference>
<dbReference type="KEGG" id="svo:SVI_0006"/>
<keyword evidence="5 7" id="KW-0472">Membrane</keyword>
<evidence type="ECO:0000256" key="4">
    <source>
        <dbReference type="ARBA" id="ARBA00022989"/>
    </source>
</evidence>
<reference evidence="10" key="1">
    <citation type="journal article" date="2010" name="Mol. Biosyst.">
        <title>Complete genome sequence and comparative analysis of Shewanella violacea, a psychrophilic and piezophilic bacterium from deep sea floor sediments.</title>
        <authorList>
            <person name="Aono E."/>
            <person name="Baba T."/>
            <person name="Ara T."/>
            <person name="Nishi T."/>
            <person name="Nakamichi T."/>
            <person name="Inamoto E."/>
            <person name="Toyonaga H."/>
            <person name="Hasegawa M."/>
            <person name="Takai Y."/>
            <person name="Okumura Y."/>
            <person name="Baba M."/>
            <person name="Tomita M."/>
            <person name="Kato C."/>
            <person name="Oshima T."/>
            <person name="Nakasone K."/>
            <person name="Mori H."/>
        </authorList>
    </citation>
    <scope>NUCLEOTIDE SEQUENCE [LARGE SCALE GENOMIC DNA]</scope>
    <source>
        <strain evidence="10">JCM 10179 / CIP 106290 / LMG 19151 / DSS12</strain>
    </source>
</reference>
<feature type="transmembrane region" description="Helical" evidence="7">
    <location>
        <begin position="84"/>
        <end position="104"/>
    </location>
</feature>
<dbReference type="InterPro" id="IPR024791">
    <property type="entry name" value="Cyt_c/ubiquinol_Oxase_su3"/>
</dbReference>
<feature type="transmembrane region" description="Helical" evidence="7">
    <location>
        <begin position="156"/>
        <end position="181"/>
    </location>
</feature>
<dbReference type="EMBL" id="AP011177">
    <property type="protein sequence ID" value="BAI99976.1"/>
    <property type="molecule type" value="Genomic_DNA"/>
</dbReference>
<feature type="domain" description="Heme-copper oxidase subunit III family profile" evidence="8">
    <location>
        <begin position="39"/>
        <end position="220"/>
    </location>
</feature>
<protein>
    <submittedName>
        <fullName evidence="9">Cytochrome c oxidase subunit III</fullName>
    </submittedName>
</protein>
<dbReference type="AlphaFoldDB" id="D4ZD55"/>
<dbReference type="InterPro" id="IPR013833">
    <property type="entry name" value="Cyt_c_oxidase_su3_a-hlx"/>
</dbReference>
<evidence type="ECO:0000313" key="10">
    <source>
        <dbReference type="Proteomes" id="UP000002350"/>
    </source>
</evidence>
<dbReference type="Proteomes" id="UP000002350">
    <property type="component" value="Chromosome"/>
</dbReference>
<dbReference type="InterPro" id="IPR000298">
    <property type="entry name" value="Cyt_c_oxidase-like_su3"/>
</dbReference>
<dbReference type="GO" id="GO:0005886">
    <property type="term" value="C:plasma membrane"/>
    <property type="evidence" value="ECO:0007669"/>
    <property type="project" value="UniProtKB-SubCell"/>
</dbReference>
<evidence type="ECO:0000256" key="5">
    <source>
        <dbReference type="ARBA" id="ARBA00023136"/>
    </source>
</evidence>